<accession>A0A1Y1WBM8</accession>
<name>A0A1Y1WBM8_9FUNG</name>
<sequence length="191" mass="22126">MATIIDMATRPGIFLVIGFSDLYQRFLLSIHCPKLQKRIFYVPATMEEFGKTIVTDCEHWHTSSVIYARYYEAIEENQIMEAVRMAPATNFFSPFEYFACVFSDIKYAFDVEKCEMAAKRALMRRKNKEGILFEIYFSSDDDPVEFHYAQEQSASAQWTTAFFKDLKKPSICLKKTGGFVKRGVSMVMSKL</sequence>
<evidence type="ECO:0000313" key="2">
    <source>
        <dbReference type="Proteomes" id="UP000193922"/>
    </source>
</evidence>
<organism evidence="1 2">
    <name type="scientific">Linderina pennispora</name>
    <dbReference type="NCBI Taxonomy" id="61395"/>
    <lineage>
        <taxon>Eukaryota</taxon>
        <taxon>Fungi</taxon>
        <taxon>Fungi incertae sedis</taxon>
        <taxon>Zoopagomycota</taxon>
        <taxon>Kickxellomycotina</taxon>
        <taxon>Kickxellomycetes</taxon>
        <taxon>Kickxellales</taxon>
        <taxon>Kickxellaceae</taxon>
        <taxon>Linderina</taxon>
    </lineage>
</organism>
<evidence type="ECO:0000313" key="1">
    <source>
        <dbReference type="EMBL" id="ORX70728.1"/>
    </source>
</evidence>
<proteinExistence type="predicted"/>
<reference evidence="1 2" key="1">
    <citation type="submission" date="2016-07" db="EMBL/GenBank/DDBJ databases">
        <title>Pervasive Adenine N6-methylation of Active Genes in Fungi.</title>
        <authorList>
            <consortium name="DOE Joint Genome Institute"/>
            <person name="Mondo S.J."/>
            <person name="Dannebaum R.O."/>
            <person name="Kuo R.C."/>
            <person name="Labutti K."/>
            <person name="Haridas S."/>
            <person name="Kuo A."/>
            <person name="Salamov A."/>
            <person name="Ahrendt S.R."/>
            <person name="Lipzen A."/>
            <person name="Sullivan W."/>
            <person name="Andreopoulos W.B."/>
            <person name="Clum A."/>
            <person name="Lindquist E."/>
            <person name="Daum C."/>
            <person name="Ramamoorthy G.K."/>
            <person name="Gryganskyi A."/>
            <person name="Culley D."/>
            <person name="Magnuson J.K."/>
            <person name="James T.Y."/>
            <person name="O'Malley M.A."/>
            <person name="Stajich J.E."/>
            <person name="Spatafora J.W."/>
            <person name="Visel A."/>
            <person name="Grigoriev I.V."/>
        </authorList>
    </citation>
    <scope>NUCLEOTIDE SEQUENCE [LARGE SCALE GENOMIC DNA]</scope>
    <source>
        <strain evidence="1 2">ATCC 12442</strain>
    </source>
</reference>
<dbReference type="AlphaFoldDB" id="A0A1Y1WBM8"/>
<gene>
    <name evidence="1" type="ORF">DL89DRAFT_266883</name>
</gene>
<keyword evidence="2" id="KW-1185">Reference proteome</keyword>
<comment type="caution">
    <text evidence="1">The sequence shown here is derived from an EMBL/GenBank/DDBJ whole genome shotgun (WGS) entry which is preliminary data.</text>
</comment>
<dbReference type="RefSeq" id="XP_040744307.1">
    <property type="nucleotide sequence ID" value="XM_040887282.1"/>
</dbReference>
<dbReference type="EMBL" id="MCFD01000005">
    <property type="protein sequence ID" value="ORX70728.1"/>
    <property type="molecule type" value="Genomic_DNA"/>
</dbReference>
<dbReference type="GeneID" id="63803930"/>
<protein>
    <submittedName>
        <fullName evidence="1">Uncharacterized protein</fullName>
    </submittedName>
</protein>
<dbReference type="Proteomes" id="UP000193922">
    <property type="component" value="Unassembled WGS sequence"/>
</dbReference>